<name>A0ABV1EM93_9FIRM</name>
<dbReference type="EMBL" id="JBBMFT010000001">
    <property type="protein sequence ID" value="MEQ2455214.1"/>
    <property type="molecule type" value="Genomic_DNA"/>
</dbReference>
<feature type="transmembrane region" description="Helical" evidence="1">
    <location>
        <begin position="107"/>
        <end position="129"/>
    </location>
</feature>
<evidence type="ECO:0000313" key="3">
    <source>
        <dbReference type="Proteomes" id="UP001440599"/>
    </source>
</evidence>
<gene>
    <name evidence="2" type="ORF">WMO45_01665</name>
</gene>
<comment type="caution">
    <text evidence="2">The sequence shown here is derived from an EMBL/GenBank/DDBJ whole genome shotgun (WGS) entry which is preliminary data.</text>
</comment>
<keyword evidence="1" id="KW-0472">Membrane</keyword>
<keyword evidence="1" id="KW-0812">Transmembrane</keyword>
<keyword evidence="1" id="KW-1133">Transmembrane helix</keyword>
<evidence type="ECO:0000313" key="2">
    <source>
        <dbReference type="EMBL" id="MEQ2455214.1"/>
    </source>
</evidence>
<accession>A0ABV1EM93</accession>
<protein>
    <submittedName>
        <fullName evidence="2">Uncharacterized protein</fullName>
    </submittedName>
</protein>
<dbReference type="RefSeq" id="WP_349138910.1">
    <property type="nucleotide sequence ID" value="NZ_JBBMFT010000001.1"/>
</dbReference>
<keyword evidence="3" id="KW-1185">Reference proteome</keyword>
<evidence type="ECO:0000256" key="1">
    <source>
        <dbReference type="SAM" id="Phobius"/>
    </source>
</evidence>
<reference evidence="2 3" key="1">
    <citation type="submission" date="2024-03" db="EMBL/GenBank/DDBJ databases">
        <title>Human intestinal bacterial collection.</title>
        <authorList>
            <person name="Pauvert C."/>
            <person name="Hitch T.C.A."/>
            <person name="Clavel T."/>
        </authorList>
    </citation>
    <scope>NUCLEOTIDE SEQUENCE [LARGE SCALE GENOMIC DNA]</scope>
    <source>
        <strain evidence="2 3">CLA-AP-H34</strain>
    </source>
</reference>
<proteinExistence type="predicted"/>
<dbReference type="Proteomes" id="UP001440599">
    <property type="component" value="Unassembled WGS sequence"/>
</dbReference>
<organism evidence="2 3">
    <name type="scientific">Flavonifractor hominis</name>
    <dbReference type="NCBI Taxonomy" id="3133178"/>
    <lineage>
        <taxon>Bacteria</taxon>
        <taxon>Bacillati</taxon>
        <taxon>Bacillota</taxon>
        <taxon>Clostridia</taxon>
        <taxon>Eubacteriales</taxon>
        <taxon>Oscillospiraceae</taxon>
        <taxon>Flavonifractor</taxon>
    </lineage>
</organism>
<sequence>MGKKYVYTIQTGLDEVLSTIKTKAYQEKLYVRFHKGELVVQSPKLIFGGLPIRGQTSFVAKAYEHDGKTTIQGRFGAPQIFYKFAIGIFIAFSLIFLLLSYLGGSQIVYLIPNEALLFVFGFLLTKLYIGLANKIFTKQNKIVIAFFEELEKQENK</sequence>
<feature type="transmembrane region" description="Helical" evidence="1">
    <location>
        <begin position="80"/>
        <end position="101"/>
    </location>
</feature>